<dbReference type="AlphaFoldDB" id="F2U3P5"/>
<evidence type="ECO:0000259" key="11">
    <source>
        <dbReference type="PROSITE" id="PS50866"/>
    </source>
</evidence>
<comment type="subcellular location">
    <subcellularLocation>
        <location evidence="7">Endomembrane system</location>
        <topology evidence="7">Single-pass membrane protein</topology>
    </subcellularLocation>
    <subcellularLocation>
        <location evidence="1 8">Membrane</location>
        <topology evidence="1 8">Single-pass type I membrane protein</topology>
    </subcellularLocation>
</comment>
<evidence type="ECO:0000256" key="1">
    <source>
        <dbReference type="ARBA" id="ARBA00004479"/>
    </source>
</evidence>
<dbReference type="RefSeq" id="XP_004996422.1">
    <property type="nucleotide sequence ID" value="XM_004996365.1"/>
</dbReference>
<evidence type="ECO:0000256" key="9">
    <source>
        <dbReference type="SAM" id="Phobius"/>
    </source>
</evidence>
<feature type="transmembrane region" description="Helical" evidence="9">
    <location>
        <begin position="175"/>
        <end position="197"/>
    </location>
</feature>
<dbReference type="GO" id="GO:0016020">
    <property type="term" value="C:membrane"/>
    <property type="evidence" value="ECO:0007669"/>
    <property type="project" value="UniProtKB-SubCell"/>
</dbReference>
<keyword evidence="6 9" id="KW-0472">Membrane</keyword>
<name>F2U3P5_SALR5</name>
<dbReference type="FunCoup" id="F2U3P5">
    <property type="interactions" value="1981"/>
</dbReference>
<dbReference type="Proteomes" id="UP000007799">
    <property type="component" value="Unassembled WGS sequence"/>
</dbReference>
<gene>
    <name evidence="12" type="ORF">PTSG_02910</name>
</gene>
<evidence type="ECO:0000256" key="7">
    <source>
        <dbReference type="ARBA" id="ARBA00037847"/>
    </source>
</evidence>
<evidence type="ECO:0000256" key="8">
    <source>
        <dbReference type="RuleBase" id="RU003827"/>
    </source>
</evidence>
<dbReference type="GO" id="GO:0012505">
    <property type="term" value="C:endomembrane system"/>
    <property type="evidence" value="ECO:0007669"/>
    <property type="project" value="UniProtKB-SubCell"/>
</dbReference>
<evidence type="ECO:0000256" key="10">
    <source>
        <dbReference type="SAM" id="SignalP"/>
    </source>
</evidence>
<reference evidence="12" key="1">
    <citation type="submission" date="2009-08" db="EMBL/GenBank/DDBJ databases">
        <title>Annotation of Salpingoeca rosetta.</title>
        <authorList>
            <consortium name="The Broad Institute Genome Sequencing Platform"/>
            <person name="Russ C."/>
            <person name="Cuomo C."/>
            <person name="Burger G."/>
            <person name="Gray M.W."/>
            <person name="Holland P.W.H."/>
            <person name="King N."/>
            <person name="Lang F.B.F."/>
            <person name="Roger A.J."/>
            <person name="Ruiz-Trillo I."/>
            <person name="Young S.K."/>
            <person name="Zeng Q."/>
            <person name="Gargeya S."/>
            <person name="Alvarado L."/>
            <person name="Berlin A."/>
            <person name="Chapman S.B."/>
            <person name="Chen Z."/>
            <person name="Freedman E."/>
            <person name="Gellesch M."/>
            <person name="Goldberg J."/>
            <person name="Griggs A."/>
            <person name="Gujja S."/>
            <person name="Heilman E."/>
            <person name="Heiman D."/>
            <person name="Howarth C."/>
            <person name="Mehta T."/>
            <person name="Neiman D."/>
            <person name="Pearson M."/>
            <person name="Roberts A."/>
            <person name="Saif S."/>
            <person name="Shea T."/>
            <person name="Shenoy N."/>
            <person name="Sisk P."/>
            <person name="Stolte C."/>
            <person name="Sykes S."/>
            <person name="White J."/>
            <person name="Yandava C."/>
            <person name="Haas B."/>
            <person name="Nusbaum C."/>
            <person name="Birren B."/>
        </authorList>
    </citation>
    <scope>NUCLEOTIDE SEQUENCE [LARGE SCALE GENOMIC DNA]</scope>
    <source>
        <strain evidence="12">ATCC 50818</strain>
    </source>
</reference>
<dbReference type="SUPFAM" id="SSF101576">
    <property type="entry name" value="Supernatant protein factor (SPF), C-terminal domain"/>
    <property type="match status" value="1"/>
</dbReference>
<dbReference type="OrthoDB" id="1929172at2759"/>
<accession>F2U3P5</accession>
<keyword evidence="3 8" id="KW-0812">Transmembrane</keyword>
<evidence type="ECO:0000313" key="13">
    <source>
        <dbReference type="Proteomes" id="UP000007799"/>
    </source>
</evidence>
<dbReference type="eggNOG" id="KOG1692">
    <property type="taxonomic scope" value="Eukaryota"/>
</dbReference>
<dbReference type="InterPro" id="IPR009038">
    <property type="entry name" value="GOLD_dom"/>
</dbReference>
<dbReference type="InParanoid" id="F2U3P5"/>
<evidence type="ECO:0000313" key="12">
    <source>
        <dbReference type="EMBL" id="EGD82239.1"/>
    </source>
</evidence>
<keyword evidence="13" id="KW-1185">Reference proteome</keyword>
<evidence type="ECO:0000256" key="4">
    <source>
        <dbReference type="ARBA" id="ARBA00022729"/>
    </source>
</evidence>
<dbReference type="SMART" id="SM01190">
    <property type="entry name" value="EMP24_GP25L"/>
    <property type="match status" value="1"/>
</dbReference>
<dbReference type="InterPro" id="IPR036598">
    <property type="entry name" value="GOLD_dom_sf"/>
</dbReference>
<protein>
    <submittedName>
        <fullName evidence="12">Transmembrane emp24 domain-containing protein 2</fullName>
    </submittedName>
</protein>
<dbReference type="Pfam" id="PF01105">
    <property type="entry name" value="EMP24_GP25L"/>
    <property type="match status" value="1"/>
</dbReference>
<dbReference type="STRING" id="946362.F2U3P5"/>
<dbReference type="OMA" id="MQVRDRN"/>
<evidence type="ECO:0000256" key="2">
    <source>
        <dbReference type="ARBA" id="ARBA00007104"/>
    </source>
</evidence>
<dbReference type="EMBL" id="GL832960">
    <property type="protein sequence ID" value="EGD82239.1"/>
    <property type="molecule type" value="Genomic_DNA"/>
</dbReference>
<proteinExistence type="inferred from homology"/>
<dbReference type="GeneID" id="16077007"/>
<organism evidence="13">
    <name type="scientific">Salpingoeca rosetta (strain ATCC 50818 / BSB-021)</name>
    <dbReference type="NCBI Taxonomy" id="946362"/>
    <lineage>
        <taxon>Eukaryota</taxon>
        <taxon>Choanoflagellata</taxon>
        <taxon>Craspedida</taxon>
        <taxon>Salpingoecidae</taxon>
        <taxon>Salpingoeca</taxon>
    </lineage>
</organism>
<keyword evidence="4 10" id="KW-0732">Signal</keyword>
<evidence type="ECO:0000256" key="3">
    <source>
        <dbReference type="ARBA" id="ARBA00022692"/>
    </source>
</evidence>
<dbReference type="InterPro" id="IPR015720">
    <property type="entry name" value="Emp24-like"/>
</dbReference>
<feature type="domain" description="GOLD" evidence="11">
    <location>
        <begin position="36"/>
        <end position="118"/>
    </location>
</feature>
<keyword evidence="5 9" id="KW-1133">Transmembrane helix</keyword>
<evidence type="ECO:0000256" key="5">
    <source>
        <dbReference type="ARBA" id="ARBA00022989"/>
    </source>
</evidence>
<dbReference type="KEGG" id="sre:PTSG_02910"/>
<sequence>MLRGAGVLVAVVAVLALAAGVQEVRGYAVEVDAHAEECFFDQIKTGTKVGVNFQVAEGGFLDIDVKITGPDGKIIYSGERETDGKYTFSAHMDGRYTYCFSNAMSTVTPKLVVFSVNIAGQEGFVPDDLAGKHDKLHDMVEELAEAVMAVKREQDYMIVRERTHRMINDSTNSRVVWWSFFEAVVLILMTIGQVYYINRFFEVKQMV</sequence>
<dbReference type="PROSITE" id="PS50866">
    <property type="entry name" value="GOLD"/>
    <property type="match status" value="1"/>
</dbReference>
<comment type="similarity">
    <text evidence="2 8">Belongs to the EMP24/GP25L family.</text>
</comment>
<feature type="chain" id="PRO_5003287083" evidence="10">
    <location>
        <begin position="27"/>
        <end position="207"/>
    </location>
</feature>
<evidence type="ECO:0000256" key="6">
    <source>
        <dbReference type="ARBA" id="ARBA00023136"/>
    </source>
</evidence>
<feature type="signal peptide" evidence="10">
    <location>
        <begin position="1"/>
        <end position="26"/>
    </location>
</feature>
<dbReference type="PANTHER" id="PTHR22811">
    <property type="entry name" value="TRANSMEMBRANE EMP24 DOMAIN-CONTAINING PROTEIN"/>
    <property type="match status" value="1"/>
</dbReference>